<dbReference type="InterPro" id="IPR009057">
    <property type="entry name" value="Homeodomain-like_sf"/>
</dbReference>
<protein>
    <recommendedName>
        <fullName evidence="4">Transposase IS30-like HTH domain-containing protein</fullName>
    </recommendedName>
</protein>
<sequence>MAGKHKNRQSFRDPTRPRRKRLSECERTQILTLYNIAGWNKTAIARKLGLARLTVQLCINEASSHPSSNT</sequence>
<evidence type="ECO:0000313" key="2">
    <source>
        <dbReference type="EMBL" id="KAF2191667.1"/>
    </source>
</evidence>
<evidence type="ECO:0000313" key="3">
    <source>
        <dbReference type="Proteomes" id="UP000800200"/>
    </source>
</evidence>
<dbReference type="InterPro" id="IPR036388">
    <property type="entry name" value="WH-like_DNA-bd_sf"/>
</dbReference>
<evidence type="ECO:0000256" key="1">
    <source>
        <dbReference type="SAM" id="MobiDB-lite"/>
    </source>
</evidence>
<feature type="region of interest" description="Disordered" evidence="1">
    <location>
        <begin position="1"/>
        <end position="22"/>
    </location>
</feature>
<feature type="compositionally biased region" description="Basic and acidic residues" evidence="1">
    <location>
        <begin position="10"/>
        <end position="22"/>
    </location>
</feature>
<dbReference type="Proteomes" id="UP000800200">
    <property type="component" value="Unassembled WGS sequence"/>
</dbReference>
<dbReference type="Gene3D" id="1.10.10.10">
    <property type="entry name" value="Winged helix-like DNA-binding domain superfamily/Winged helix DNA-binding domain"/>
    <property type="match status" value="1"/>
</dbReference>
<gene>
    <name evidence="2" type="ORF">K469DRAFT_718686</name>
</gene>
<dbReference type="EMBL" id="ML994616">
    <property type="protein sequence ID" value="KAF2191667.1"/>
    <property type="molecule type" value="Genomic_DNA"/>
</dbReference>
<proteinExistence type="predicted"/>
<keyword evidence="3" id="KW-1185">Reference proteome</keyword>
<accession>A0A6A6EHX8</accession>
<dbReference type="AlphaFoldDB" id="A0A6A6EHX8"/>
<dbReference type="SUPFAM" id="SSF46689">
    <property type="entry name" value="Homeodomain-like"/>
    <property type="match status" value="1"/>
</dbReference>
<evidence type="ECO:0008006" key="4">
    <source>
        <dbReference type="Google" id="ProtNLM"/>
    </source>
</evidence>
<organism evidence="2 3">
    <name type="scientific">Zopfia rhizophila CBS 207.26</name>
    <dbReference type="NCBI Taxonomy" id="1314779"/>
    <lineage>
        <taxon>Eukaryota</taxon>
        <taxon>Fungi</taxon>
        <taxon>Dikarya</taxon>
        <taxon>Ascomycota</taxon>
        <taxon>Pezizomycotina</taxon>
        <taxon>Dothideomycetes</taxon>
        <taxon>Dothideomycetes incertae sedis</taxon>
        <taxon>Zopfiaceae</taxon>
        <taxon>Zopfia</taxon>
    </lineage>
</organism>
<name>A0A6A6EHX8_9PEZI</name>
<reference evidence="2" key="1">
    <citation type="journal article" date="2020" name="Stud. Mycol.">
        <title>101 Dothideomycetes genomes: a test case for predicting lifestyles and emergence of pathogens.</title>
        <authorList>
            <person name="Haridas S."/>
            <person name="Albert R."/>
            <person name="Binder M."/>
            <person name="Bloem J."/>
            <person name="Labutti K."/>
            <person name="Salamov A."/>
            <person name="Andreopoulos B."/>
            <person name="Baker S."/>
            <person name="Barry K."/>
            <person name="Bills G."/>
            <person name="Bluhm B."/>
            <person name="Cannon C."/>
            <person name="Castanera R."/>
            <person name="Culley D."/>
            <person name="Daum C."/>
            <person name="Ezra D."/>
            <person name="Gonzalez J."/>
            <person name="Henrissat B."/>
            <person name="Kuo A."/>
            <person name="Liang C."/>
            <person name="Lipzen A."/>
            <person name="Lutzoni F."/>
            <person name="Magnuson J."/>
            <person name="Mondo S."/>
            <person name="Nolan M."/>
            <person name="Ohm R."/>
            <person name="Pangilinan J."/>
            <person name="Park H.-J."/>
            <person name="Ramirez L."/>
            <person name="Alfaro M."/>
            <person name="Sun H."/>
            <person name="Tritt A."/>
            <person name="Yoshinaga Y."/>
            <person name="Zwiers L.-H."/>
            <person name="Turgeon B."/>
            <person name="Goodwin S."/>
            <person name="Spatafora J."/>
            <person name="Crous P."/>
            <person name="Grigoriev I."/>
        </authorList>
    </citation>
    <scope>NUCLEOTIDE SEQUENCE</scope>
    <source>
        <strain evidence="2">CBS 207.26</strain>
    </source>
</reference>